<dbReference type="EMBL" id="FXAM01000004">
    <property type="protein sequence ID" value="SMF97789.1"/>
    <property type="molecule type" value="Genomic_DNA"/>
</dbReference>
<sequence>MWSKPRNAPRSPWSERGRVAYLILYALGLPVGVLLVLWVIFGNNLFGPG</sequence>
<accession>A0A1Y6D4B2</accession>
<protein>
    <submittedName>
        <fullName evidence="2">Uncharacterized protein</fullName>
    </submittedName>
</protein>
<organism evidence="2 3">
    <name type="scientific">Methylomagnum ishizawai</name>
    <dbReference type="NCBI Taxonomy" id="1760988"/>
    <lineage>
        <taxon>Bacteria</taxon>
        <taxon>Pseudomonadati</taxon>
        <taxon>Pseudomonadota</taxon>
        <taxon>Gammaproteobacteria</taxon>
        <taxon>Methylococcales</taxon>
        <taxon>Methylococcaceae</taxon>
        <taxon>Methylomagnum</taxon>
    </lineage>
</organism>
<proteinExistence type="predicted"/>
<keyword evidence="3" id="KW-1185">Reference proteome</keyword>
<name>A0A1Y6D4B2_9GAMM</name>
<evidence type="ECO:0000313" key="3">
    <source>
        <dbReference type="Proteomes" id="UP000192923"/>
    </source>
</evidence>
<evidence type="ECO:0000313" key="2">
    <source>
        <dbReference type="EMBL" id="SMF97789.1"/>
    </source>
</evidence>
<dbReference type="STRING" id="1760988.SAMN02949497_0052"/>
<keyword evidence="1" id="KW-0812">Transmembrane</keyword>
<dbReference type="AlphaFoldDB" id="A0A1Y6D4B2"/>
<keyword evidence="1" id="KW-0472">Membrane</keyword>
<dbReference type="Proteomes" id="UP000192923">
    <property type="component" value="Unassembled WGS sequence"/>
</dbReference>
<reference evidence="2 3" key="1">
    <citation type="submission" date="2016-12" db="EMBL/GenBank/DDBJ databases">
        <authorList>
            <person name="Song W.-J."/>
            <person name="Kurnit D.M."/>
        </authorList>
    </citation>
    <scope>NUCLEOTIDE SEQUENCE [LARGE SCALE GENOMIC DNA]</scope>
    <source>
        <strain evidence="2 3">175</strain>
    </source>
</reference>
<feature type="transmembrane region" description="Helical" evidence="1">
    <location>
        <begin position="21"/>
        <end position="41"/>
    </location>
</feature>
<gene>
    <name evidence="2" type="ORF">SAMN02949497_0052</name>
</gene>
<dbReference type="RefSeq" id="WP_176225424.1">
    <property type="nucleotide sequence ID" value="NZ_FXAM01000004.1"/>
</dbReference>
<keyword evidence="1" id="KW-1133">Transmembrane helix</keyword>
<evidence type="ECO:0000256" key="1">
    <source>
        <dbReference type="SAM" id="Phobius"/>
    </source>
</evidence>